<dbReference type="InterPro" id="IPR014284">
    <property type="entry name" value="RNA_pol_sigma-70_dom"/>
</dbReference>
<accession>A0A248TH07</accession>
<dbReference type="InterPro" id="IPR013249">
    <property type="entry name" value="RNA_pol_sigma70_r4_t2"/>
</dbReference>
<dbReference type="InterPro" id="IPR039425">
    <property type="entry name" value="RNA_pol_sigma-70-like"/>
</dbReference>
<sequence>MREALNIDVLNRELNIVYKYLLKKGVPHIDAQDAVQETALKYIKLSDTIRSSKVRSWLIRVALNYHYDQCRKNKKYHFNLDEHSGEPESTETPEALVISKERARELSSILNQLKPFYAEILLLKYQSNFTYEEIAIILGISIGAVKINLYRARKKLLKCLEEARDDES</sequence>
<evidence type="ECO:0000256" key="3">
    <source>
        <dbReference type="ARBA" id="ARBA00023082"/>
    </source>
</evidence>
<keyword evidence="2" id="KW-0805">Transcription regulation</keyword>
<dbReference type="GO" id="GO:0016987">
    <property type="term" value="F:sigma factor activity"/>
    <property type="evidence" value="ECO:0007669"/>
    <property type="project" value="UniProtKB-KW"/>
</dbReference>
<dbReference type="InterPro" id="IPR007627">
    <property type="entry name" value="RNA_pol_sigma70_r2"/>
</dbReference>
<dbReference type="PANTHER" id="PTHR43133">
    <property type="entry name" value="RNA POLYMERASE ECF-TYPE SIGMA FACTO"/>
    <property type="match status" value="1"/>
</dbReference>
<dbReference type="InterPro" id="IPR013325">
    <property type="entry name" value="RNA_pol_sigma_r2"/>
</dbReference>
<dbReference type="Proteomes" id="UP000215137">
    <property type="component" value="Chromosome"/>
</dbReference>
<reference evidence="7 8" key="1">
    <citation type="submission" date="2017-08" db="EMBL/GenBank/DDBJ databases">
        <title>Complete Genome Sequence of Bacillus kochii Oregon-R-modENCODE STRAIN BDGP4, isolated from Drosophila melanogaster gut.</title>
        <authorList>
            <person name="Wan K.H."/>
            <person name="Yu C."/>
            <person name="Park S."/>
            <person name="Hammonds A.S."/>
            <person name="Booth B.W."/>
            <person name="Celniker S.E."/>
        </authorList>
    </citation>
    <scope>NUCLEOTIDE SEQUENCE [LARGE SCALE GENOMIC DNA]</scope>
    <source>
        <strain evidence="7 8">BDGP4</strain>
    </source>
</reference>
<evidence type="ECO:0000256" key="4">
    <source>
        <dbReference type="ARBA" id="ARBA00023163"/>
    </source>
</evidence>
<evidence type="ECO:0000256" key="2">
    <source>
        <dbReference type="ARBA" id="ARBA00023015"/>
    </source>
</evidence>
<evidence type="ECO:0000259" key="6">
    <source>
        <dbReference type="Pfam" id="PF08281"/>
    </source>
</evidence>
<evidence type="ECO:0000313" key="7">
    <source>
        <dbReference type="EMBL" id="ASV67461.1"/>
    </source>
</evidence>
<dbReference type="Gene3D" id="1.10.1740.10">
    <property type="match status" value="1"/>
</dbReference>
<dbReference type="NCBIfam" id="TIGR02937">
    <property type="entry name" value="sigma70-ECF"/>
    <property type="match status" value="1"/>
</dbReference>
<organism evidence="7 8">
    <name type="scientific">Cytobacillus kochii</name>
    <dbReference type="NCBI Taxonomy" id="859143"/>
    <lineage>
        <taxon>Bacteria</taxon>
        <taxon>Bacillati</taxon>
        <taxon>Bacillota</taxon>
        <taxon>Bacilli</taxon>
        <taxon>Bacillales</taxon>
        <taxon>Bacillaceae</taxon>
        <taxon>Cytobacillus</taxon>
    </lineage>
</organism>
<dbReference type="Pfam" id="PF08281">
    <property type="entry name" value="Sigma70_r4_2"/>
    <property type="match status" value="1"/>
</dbReference>
<comment type="similarity">
    <text evidence="1">Belongs to the sigma-70 factor family. ECF subfamily.</text>
</comment>
<dbReference type="GO" id="GO:0006352">
    <property type="term" value="P:DNA-templated transcription initiation"/>
    <property type="evidence" value="ECO:0007669"/>
    <property type="project" value="InterPro"/>
</dbReference>
<dbReference type="KEGG" id="bko:CKF48_09040"/>
<keyword evidence="3" id="KW-0731">Sigma factor</keyword>
<dbReference type="Pfam" id="PF04542">
    <property type="entry name" value="Sigma70_r2"/>
    <property type="match status" value="1"/>
</dbReference>
<dbReference type="InterPro" id="IPR013324">
    <property type="entry name" value="RNA_pol_sigma_r3/r4-like"/>
</dbReference>
<dbReference type="PANTHER" id="PTHR43133:SF51">
    <property type="entry name" value="RNA POLYMERASE SIGMA FACTOR"/>
    <property type="match status" value="1"/>
</dbReference>
<feature type="domain" description="RNA polymerase sigma-70 region 2" evidence="5">
    <location>
        <begin position="12"/>
        <end position="75"/>
    </location>
</feature>
<protein>
    <submittedName>
        <fullName evidence="7">RNA polymerase subunit sigma-70</fullName>
    </submittedName>
</protein>
<evidence type="ECO:0000259" key="5">
    <source>
        <dbReference type="Pfam" id="PF04542"/>
    </source>
</evidence>
<dbReference type="SUPFAM" id="SSF88659">
    <property type="entry name" value="Sigma3 and sigma4 domains of RNA polymerase sigma factors"/>
    <property type="match status" value="1"/>
</dbReference>
<dbReference type="AlphaFoldDB" id="A0A248TH07"/>
<keyword evidence="8" id="KW-1185">Reference proteome</keyword>
<dbReference type="OrthoDB" id="9784984at2"/>
<dbReference type="Gene3D" id="1.10.10.10">
    <property type="entry name" value="Winged helix-like DNA-binding domain superfamily/Winged helix DNA-binding domain"/>
    <property type="match status" value="1"/>
</dbReference>
<dbReference type="InterPro" id="IPR036388">
    <property type="entry name" value="WH-like_DNA-bd_sf"/>
</dbReference>
<dbReference type="RefSeq" id="WP_095371035.1">
    <property type="nucleotide sequence ID" value="NZ_CP022983.1"/>
</dbReference>
<evidence type="ECO:0000313" key="8">
    <source>
        <dbReference type="Proteomes" id="UP000215137"/>
    </source>
</evidence>
<dbReference type="GO" id="GO:0003677">
    <property type="term" value="F:DNA binding"/>
    <property type="evidence" value="ECO:0007669"/>
    <property type="project" value="InterPro"/>
</dbReference>
<dbReference type="SUPFAM" id="SSF88946">
    <property type="entry name" value="Sigma2 domain of RNA polymerase sigma factors"/>
    <property type="match status" value="1"/>
</dbReference>
<proteinExistence type="inferred from homology"/>
<keyword evidence="4" id="KW-0804">Transcription</keyword>
<dbReference type="EMBL" id="CP022983">
    <property type="protein sequence ID" value="ASV67461.1"/>
    <property type="molecule type" value="Genomic_DNA"/>
</dbReference>
<name>A0A248TH07_9BACI</name>
<feature type="domain" description="RNA polymerase sigma factor 70 region 4 type 2" evidence="6">
    <location>
        <begin position="104"/>
        <end position="156"/>
    </location>
</feature>
<gene>
    <name evidence="7" type="ORF">CKF48_09040</name>
</gene>
<evidence type="ECO:0000256" key="1">
    <source>
        <dbReference type="ARBA" id="ARBA00010641"/>
    </source>
</evidence>
<dbReference type="CDD" id="cd06171">
    <property type="entry name" value="Sigma70_r4"/>
    <property type="match status" value="1"/>
</dbReference>